<organism evidence="1">
    <name type="scientific">Ovis aries</name>
    <name type="common">Sheep</name>
    <dbReference type="NCBI Taxonomy" id="9940"/>
    <lineage>
        <taxon>Eukaryota</taxon>
        <taxon>Metazoa</taxon>
        <taxon>Chordata</taxon>
        <taxon>Craniata</taxon>
        <taxon>Vertebrata</taxon>
        <taxon>Euteleostomi</taxon>
        <taxon>Mammalia</taxon>
        <taxon>Eutheria</taxon>
        <taxon>Laurasiatheria</taxon>
        <taxon>Artiodactyla</taxon>
        <taxon>Ruminantia</taxon>
        <taxon>Pecora</taxon>
        <taxon>Bovidae</taxon>
        <taxon>Caprinae</taxon>
        <taxon>Ovis</taxon>
    </lineage>
</organism>
<evidence type="ECO:0000313" key="1">
    <source>
        <dbReference type="Ensembl" id="ENSOARP00020018706.1"/>
    </source>
</evidence>
<reference evidence="1" key="1">
    <citation type="submission" date="2020-11" db="EMBL/GenBank/DDBJ databases">
        <authorList>
            <person name="Davenport K.M."/>
            <person name="Bickhart D.M."/>
            <person name="Smith T.P.L."/>
            <person name="Murdoch B.M."/>
            <person name="Rosen B.D."/>
        </authorList>
    </citation>
    <scope>NUCLEOTIDE SEQUENCE [LARGE SCALE GENOMIC DNA]</scope>
    <source>
        <strain evidence="1">OAR_USU_Benz2616</strain>
    </source>
</reference>
<sequence length="438" mass="50897">MNEVSVIKEGWLHKRGEYIKTWRPRYFLLKSDGSFIGYKERPEAPDQTLPPLNNFSVAECQLMKTERPRPNTFVIRCLQWTTVIERTFHVDSPDEREEWMRAIQMVANSLKQRGPGADPMDYKCGSPSDCSAAEEMEVAVSKARAKVTMNDFDYLKLLGKGTFGKVILVREKATGRYYAMKILRKEVIIAKDEVAHTVTESRVLQNTRHPFLTALKYAFQTHDRLCFVMEYANGGELFFHLSRERVFTEERARFYGAEIVSALEYLHSRDVVYRDIKVLEDNDYGRAVDWWGLGVVMYEMMCGRLPFYNQDHERLFELILMEEIRFPRTLSPEAKSLLAGLLKKDPKQRLGGGPSDAKEVMEHRFFLSINWQDVVQKKLLPPFKPQVTSEVDTRYFDDEFTAQSITVTPPDRYDSLGSLELDQRAHFPQFSYSASIRE</sequence>
<dbReference type="Ensembl" id="ENSOART00020022567.2">
    <property type="protein sequence ID" value="ENSOARP00020018706.1"/>
    <property type="gene ID" value="ENSOARG00020014736.2"/>
</dbReference>
<name>A0AC11BQX2_SHEEP</name>
<gene>
    <name evidence="1" type="primary">AKT2</name>
</gene>
<proteinExistence type="predicted"/>
<reference evidence="1" key="3">
    <citation type="submission" date="2025-09" db="UniProtKB">
        <authorList>
            <consortium name="Ensembl"/>
        </authorList>
    </citation>
    <scope>IDENTIFICATION</scope>
</reference>
<protein>
    <submittedName>
        <fullName evidence="1">Uncharacterized protein</fullName>
    </submittedName>
</protein>
<accession>A0AC11BQX2</accession>
<reference evidence="1" key="2">
    <citation type="submission" date="2025-08" db="UniProtKB">
        <authorList>
            <consortium name="Ensembl"/>
        </authorList>
    </citation>
    <scope>IDENTIFICATION</scope>
</reference>